<reference evidence="2" key="1">
    <citation type="submission" date="2015-07" db="EMBL/GenBank/DDBJ databases">
        <title>Discovery of a poly(ethylene terephthalate assimilation.</title>
        <authorList>
            <person name="Yoshida S."/>
            <person name="Hiraga K."/>
            <person name="Takehana T."/>
            <person name="Taniguchi I."/>
            <person name="Yamaji H."/>
            <person name="Maeda Y."/>
            <person name="Toyohara K."/>
            <person name="Miyamoto K."/>
            <person name="Kimura Y."/>
            <person name="Oda K."/>
        </authorList>
    </citation>
    <scope>NUCLEOTIDE SEQUENCE [LARGE SCALE GENOMIC DNA]</scope>
    <source>
        <strain evidence="2">NBRC 110686 / TISTR 2288 / 201-F6</strain>
    </source>
</reference>
<keyword evidence="2" id="KW-1185">Reference proteome</keyword>
<dbReference type="EMBL" id="BBYR01000082">
    <property type="protein sequence ID" value="GAP38622.1"/>
    <property type="molecule type" value="Genomic_DNA"/>
</dbReference>
<accession>A0A0K8P7L4</accession>
<dbReference type="SUPFAM" id="SSF53474">
    <property type="entry name" value="alpha/beta-Hydrolases"/>
    <property type="match status" value="1"/>
</dbReference>
<evidence type="ECO:0000313" key="1">
    <source>
        <dbReference type="EMBL" id="GAP38622.1"/>
    </source>
</evidence>
<dbReference type="Gene3D" id="3.40.50.1820">
    <property type="entry name" value="alpha/beta hydrolase"/>
    <property type="match status" value="1"/>
</dbReference>
<evidence type="ECO:0000313" key="2">
    <source>
        <dbReference type="Proteomes" id="UP000037660"/>
    </source>
</evidence>
<organism evidence="1 2">
    <name type="scientific">Piscinibacter sakaiensis</name>
    <name type="common">Ideonella sakaiensis</name>
    <dbReference type="NCBI Taxonomy" id="1547922"/>
    <lineage>
        <taxon>Bacteria</taxon>
        <taxon>Pseudomonadati</taxon>
        <taxon>Pseudomonadota</taxon>
        <taxon>Betaproteobacteria</taxon>
        <taxon>Burkholderiales</taxon>
        <taxon>Sphaerotilaceae</taxon>
        <taxon>Piscinibacter</taxon>
    </lineage>
</organism>
<reference evidence="1 2" key="2">
    <citation type="journal article" date="2016" name="Science">
        <title>A bacterium that degrades and assimilates poly(ethylene terephthalate).</title>
        <authorList>
            <person name="Yoshida S."/>
            <person name="Hiraga K."/>
            <person name="Takehana T."/>
            <person name="Taniguchi I."/>
            <person name="Yamaji H."/>
            <person name="Maeda Y."/>
            <person name="Toyohara K."/>
            <person name="Miyamoto K."/>
            <person name="Kimura Y."/>
            <person name="Oda K."/>
        </authorList>
    </citation>
    <scope>NUCLEOTIDE SEQUENCE [LARGE SCALE GENOMIC DNA]</scope>
    <source>
        <strain evidence="2">NBRC 110686 / TISTR 2288 / 201-F6</strain>
    </source>
</reference>
<gene>
    <name evidence="1" type="ORF">ISF6_5175</name>
</gene>
<dbReference type="AlphaFoldDB" id="A0A0K8P7L4"/>
<protein>
    <submittedName>
        <fullName evidence="1">Uncharacterized protein</fullName>
    </submittedName>
</protein>
<dbReference type="STRING" id="1547922.ISF6_5175"/>
<dbReference type="OrthoDB" id="9814331at2"/>
<sequence>MELPWNEVDKLLSGLATDVPHEAKVRREAIPLVFVPGIMGSRLRLAGTDGSGENAQGLPNLRWEPSAGWLFKNCSGEPPEHRKALLIGEVFDPGYLEVDEAKPVGDGFRGIMEEYRSFLEILRTRDWGPLARLFEFPVYACGYNWTGDAAVAGARVAKRIDEIMAEARQVTGRCEKVILISHSMGGLVTRAAAKLAGAEGKVLGIVHGVQPAWGAAAAYWRIKAGFEGSWIVGRLTSRFLGSSAPHVTIILGNAIGGLELLPTKQYVINDGRKQWLFIVDGKKVTAMPRSGNPYDEIYRVKGQCAKPKSGAPSTNTWWGLVDPALLDPARGSGGGNALDDLLGGAFDPWGNYLGLLATAEGFHASLGTYTHPYTYSFHGRGEKTAEFIRFDCESNWVWSDPYRTRGFLGFYRNEKGEDMQAVLQDPGGDGDGTVPVSSATFQGGPPLPDRGAPGHRGFDGLEHQPAFESGEAQRFTIAGITALVARRYAELRG</sequence>
<dbReference type="Proteomes" id="UP000037660">
    <property type="component" value="Unassembled WGS sequence"/>
</dbReference>
<dbReference type="InterPro" id="IPR029058">
    <property type="entry name" value="AB_hydrolase_fold"/>
</dbReference>
<proteinExistence type="predicted"/>
<dbReference type="RefSeq" id="WP_054022480.1">
    <property type="nucleotide sequence ID" value="NZ_BBYR01000082.1"/>
</dbReference>
<name>A0A0K8P7L4_PISS1</name>
<comment type="caution">
    <text evidence="1">The sequence shown here is derived from an EMBL/GenBank/DDBJ whole genome shotgun (WGS) entry which is preliminary data.</text>
</comment>